<dbReference type="Proteomes" id="UP001176940">
    <property type="component" value="Unassembled WGS sequence"/>
</dbReference>
<evidence type="ECO:0000313" key="1">
    <source>
        <dbReference type="EMBL" id="CAJ0938191.1"/>
    </source>
</evidence>
<accession>A0ABN9LDA8</accession>
<evidence type="ECO:0008006" key="3">
    <source>
        <dbReference type="Google" id="ProtNLM"/>
    </source>
</evidence>
<keyword evidence="2" id="KW-1185">Reference proteome</keyword>
<dbReference type="PANTHER" id="PTHR17206">
    <property type="entry name" value="PROLACTIN-RELEASING PEPTIDE"/>
    <property type="match status" value="1"/>
</dbReference>
<sequence length="80" mass="9481">MEFQSPEIDPYWYVGRGVRPIGRFGKRQMRNKSSLQPRFIGLFKLILSHLKKQDGLNLDNPLEEESCHKRYNCELKDSIK</sequence>
<dbReference type="EMBL" id="CAUEEQ010014143">
    <property type="protein sequence ID" value="CAJ0938191.1"/>
    <property type="molecule type" value="Genomic_DNA"/>
</dbReference>
<gene>
    <name evidence="1" type="ORF">RIMI_LOCUS7457420</name>
</gene>
<name>A0ABN9LDA8_9NEOB</name>
<reference evidence="1" key="1">
    <citation type="submission" date="2023-07" db="EMBL/GenBank/DDBJ databases">
        <authorList>
            <person name="Stuckert A."/>
        </authorList>
    </citation>
    <scope>NUCLEOTIDE SEQUENCE</scope>
</reference>
<protein>
    <recommendedName>
        <fullName evidence="3">Prolactin-releasing peptide</fullName>
    </recommendedName>
</protein>
<dbReference type="Pfam" id="PF15172">
    <property type="entry name" value="Prolactin_RP"/>
    <property type="match status" value="1"/>
</dbReference>
<evidence type="ECO:0000313" key="2">
    <source>
        <dbReference type="Proteomes" id="UP001176940"/>
    </source>
</evidence>
<dbReference type="PANTHER" id="PTHR17206:SF0">
    <property type="entry name" value="PRRP PROTEIN"/>
    <property type="match status" value="1"/>
</dbReference>
<organism evidence="1 2">
    <name type="scientific">Ranitomeya imitator</name>
    <name type="common">mimic poison frog</name>
    <dbReference type="NCBI Taxonomy" id="111125"/>
    <lineage>
        <taxon>Eukaryota</taxon>
        <taxon>Metazoa</taxon>
        <taxon>Chordata</taxon>
        <taxon>Craniata</taxon>
        <taxon>Vertebrata</taxon>
        <taxon>Euteleostomi</taxon>
        <taxon>Amphibia</taxon>
        <taxon>Batrachia</taxon>
        <taxon>Anura</taxon>
        <taxon>Neobatrachia</taxon>
        <taxon>Hyloidea</taxon>
        <taxon>Dendrobatidae</taxon>
        <taxon>Dendrobatinae</taxon>
        <taxon>Ranitomeya</taxon>
    </lineage>
</organism>
<proteinExistence type="predicted"/>
<comment type="caution">
    <text evidence="1">The sequence shown here is derived from an EMBL/GenBank/DDBJ whole genome shotgun (WGS) entry which is preliminary data.</text>
</comment>
<dbReference type="InterPro" id="IPR026194">
    <property type="entry name" value="PrRP"/>
</dbReference>